<dbReference type="EMBL" id="KV407465">
    <property type="protein sequence ID" value="KZF19758.1"/>
    <property type="molecule type" value="Genomic_DNA"/>
</dbReference>
<proteinExistence type="inferred from homology"/>
<organism evidence="4 5">
    <name type="scientific">Xylona heveae (strain CBS 132557 / TC161)</name>
    <dbReference type="NCBI Taxonomy" id="1328760"/>
    <lineage>
        <taxon>Eukaryota</taxon>
        <taxon>Fungi</taxon>
        <taxon>Dikarya</taxon>
        <taxon>Ascomycota</taxon>
        <taxon>Pezizomycotina</taxon>
        <taxon>Xylonomycetes</taxon>
        <taxon>Xylonales</taxon>
        <taxon>Xylonaceae</taxon>
        <taxon>Xylona</taxon>
    </lineage>
</organism>
<dbReference type="STRING" id="1328760.A0A165A001"/>
<dbReference type="OrthoDB" id="2735536at2759"/>
<dbReference type="Proteomes" id="UP000076632">
    <property type="component" value="Unassembled WGS sequence"/>
</dbReference>
<dbReference type="Gene3D" id="3.40.50.720">
    <property type="entry name" value="NAD(P)-binding Rossmann-like Domain"/>
    <property type="match status" value="1"/>
</dbReference>
<dbReference type="InterPro" id="IPR036291">
    <property type="entry name" value="NAD(P)-bd_dom_sf"/>
</dbReference>
<gene>
    <name evidence="4" type="ORF">L228DRAFT_285696</name>
</gene>
<evidence type="ECO:0000313" key="4">
    <source>
        <dbReference type="EMBL" id="KZF19758.1"/>
    </source>
</evidence>
<evidence type="ECO:0000256" key="2">
    <source>
        <dbReference type="ARBA" id="ARBA00023445"/>
    </source>
</evidence>
<evidence type="ECO:0000256" key="1">
    <source>
        <dbReference type="ARBA" id="ARBA00023002"/>
    </source>
</evidence>
<comment type="similarity">
    <text evidence="2">Belongs to the NAD(P)-dependent epimerase/dehydratase family. Dihydroflavonol-4-reductase subfamily.</text>
</comment>
<evidence type="ECO:0000259" key="3">
    <source>
        <dbReference type="Pfam" id="PF01370"/>
    </source>
</evidence>
<dbReference type="PANTHER" id="PTHR10366:SF564">
    <property type="entry name" value="STEROL-4-ALPHA-CARBOXYLATE 3-DEHYDROGENASE, DECARBOXYLATING"/>
    <property type="match status" value="1"/>
</dbReference>
<dbReference type="InParanoid" id="A0A165A001"/>
<dbReference type="AlphaFoldDB" id="A0A165A001"/>
<accession>A0A165A001</accession>
<dbReference type="GeneID" id="28901504"/>
<dbReference type="Pfam" id="PF01370">
    <property type="entry name" value="Epimerase"/>
    <property type="match status" value="1"/>
</dbReference>
<dbReference type="OMA" id="KPYGSAM"/>
<sequence>MPGELVLVTGASSSVGGAILRAILEAGYRVRGTGRRIDQLEELRSVPSLQMHEQNLELVQVPDMAAPDAFKDLLQGVTYVVHTASPMPTTGVPSNGETYDSLYVQPAVKGALSLLETARRYPSVKRIIITSSMSIYLSEGGENDAEKEKMLRDDDIQPVSTSPINDPLWAYRASKLAAYHAAVDFVKSEKPQYEIVHIIPSFVVGRNEKVHVSSASSSAASDVMSGSNGIILCPLFGIKSPQGVHGATVHVDDVAKAHTEALTKADAGGQNYILNSPDWNAGATYDDALDIVKRRFPDEVASGVIPMGGTLPTIPVKIDSSKAERAFGKFKGFEEQVVDAVGQYVEMRKAGK</sequence>
<keyword evidence="5" id="KW-1185">Reference proteome</keyword>
<dbReference type="InterPro" id="IPR001509">
    <property type="entry name" value="Epimerase_deHydtase"/>
</dbReference>
<dbReference type="InterPro" id="IPR050425">
    <property type="entry name" value="NAD(P)_dehydrat-like"/>
</dbReference>
<dbReference type="RefSeq" id="XP_018185313.1">
    <property type="nucleotide sequence ID" value="XM_018336367.1"/>
</dbReference>
<evidence type="ECO:0000313" key="5">
    <source>
        <dbReference type="Proteomes" id="UP000076632"/>
    </source>
</evidence>
<dbReference type="GO" id="GO:0016616">
    <property type="term" value="F:oxidoreductase activity, acting on the CH-OH group of donors, NAD or NADP as acceptor"/>
    <property type="evidence" value="ECO:0007669"/>
    <property type="project" value="TreeGrafter"/>
</dbReference>
<keyword evidence="1" id="KW-0560">Oxidoreductase</keyword>
<protein>
    <submittedName>
        <fullName evidence="4">NAD(P)-binding protein</fullName>
    </submittedName>
</protein>
<dbReference type="PANTHER" id="PTHR10366">
    <property type="entry name" value="NAD DEPENDENT EPIMERASE/DEHYDRATASE"/>
    <property type="match status" value="1"/>
</dbReference>
<dbReference type="SUPFAM" id="SSF51735">
    <property type="entry name" value="NAD(P)-binding Rossmann-fold domains"/>
    <property type="match status" value="1"/>
</dbReference>
<name>A0A165A001_XYLHT</name>
<feature type="domain" description="NAD-dependent epimerase/dehydratase" evidence="3">
    <location>
        <begin position="6"/>
        <end position="274"/>
    </location>
</feature>
<reference evidence="4 5" key="1">
    <citation type="journal article" date="2016" name="Fungal Biol.">
        <title>The genome of Xylona heveae provides a window into fungal endophytism.</title>
        <authorList>
            <person name="Gazis R."/>
            <person name="Kuo A."/>
            <person name="Riley R."/>
            <person name="LaButti K."/>
            <person name="Lipzen A."/>
            <person name="Lin J."/>
            <person name="Amirebrahimi M."/>
            <person name="Hesse C.N."/>
            <person name="Spatafora J.W."/>
            <person name="Henrissat B."/>
            <person name="Hainaut M."/>
            <person name="Grigoriev I.V."/>
            <person name="Hibbett D.S."/>
        </authorList>
    </citation>
    <scope>NUCLEOTIDE SEQUENCE [LARGE SCALE GENOMIC DNA]</scope>
    <source>
        <strain evidence="4 5">TC161</strain>
    </source>
</reference>